<dbReference type="PROSITE" id="PS51257">
    <property type="entry name" value="PROKAR_LIPOPROTEIN"/>
    <property type="match status" value="1"/>
</dbReference>
<evidence type="ECO:0000313" key="3">
    <source>
        <dbReference type="Proteomes" id="UP000183945"/>
    </source>
</evidence>
<name>A0A1M5FCC1_SALEC</name>
<organism evidence="2 3">
    <name type="scientific">Salegentibacter echinorum</name>
    <dbReference type="NCBI Taxonomy" id="1073325"/>
    <lineage>
        <taxon>Bacteria</taxon>
        <taxon>Pseudomonadati</taxon>
        <taxon>Bacteroidota</taxon>
        <taxon>Flavobacteriia</taxon>
        <taxon>Flavobacteriales</taxon>
        <taxon>Flavobacteriaceae</taxon>
        <taxon>Salegentibacter</taxon>
    </lineage>
</organism>
<sequence>MKKITIIALLLSVTLSSCSENDNDLVANSKQDLENACTATNPLEVKWMQDLITELNCGEYACKVSILKSEYEEETVFYIQMTDPLCNGVDEIILYNCTGKKLKEFTIEESWEFINSPGRQVEEMFSCNG</sequence>
<dbReference type="OrthoDB" id="1438404at2"/>
<feature type="chain" id="PRO_5013382028" description="Lipoprotein" evidence="1">
    <location>
        <begin position="20"/>
        <end position="129"/>
    </location>
</feature>
<evidence type="ECO:0000256" key="1">
    <source>
        <dbReference type="SAM" id="SignalP"/>
    </source>
</evidence>
<dbReference type="Proteomes" id="UP000183945">
    <property type="component" value="Unassembled WGS sequence"/>
</dbReference>
<dbReference type="STRING" id="1073325.SAMN05444483_103105"/>
<dbReference type="EMBL" id="FQVT01000003">
    <property type="protein sequence ID" value="SHF88691.1"/>
    <property type="molecule type" value="Genomic_DNA"/>
</dbReference>
<keyword evidence="1" id="KW-0732">Signal</keyword>
<accession>A0A1M5FCC1</accession>
<feature type="signal peptide" evidence="1">
    <location>
        <begin position="1"/>
        <end position="19"/>
    </location>
</feature>
<reference evidence="3" key="1">
    <citation type="submission" date="2016-11" db="EMBL/GenBank/DDBJ databases">
        <authorList>
            <person name="Varghese N."/>
            <person name="Submissions S."/>
        </authorList>
    </citation>
    <scope>NUCLEOTIDE SEQUENCE [LARGE SCALE GENOMIC DNA]</scope>
    <source>
        <strain evidence="3">DSM 24579</strain>
    </source>
</reference>
<dbReference type="AlphaFoldDB" id="A0A1M5FCC1"/>
<evidence type="ECO:0000313" key="2">
    <source>
        <dbReference type="EMBL" id="SHF88691.1"/>
    </source>
</evidence>
<gene>
    <name evidence="2" type="ORF">SAMN05444483_103105</name>
</gene>
<evidence type="ECO:0008006" key="4">
    <source>
        <dbReference type="Google" id="ProtNLM"/>
    </source>
</evidence>
<protein>
    <recommendedName>
        <fullName evidence="4">Lipoprotein</fullName>
    </recommendedName>
</protein>
<proteinExistence type="predicted"/>
<dbReference type="RefSeq" id="WP_072877938.1">
    <property type="nucleotide sequence ID" value="NZ_FQVT01000003.1"/>
</dbReference>
<keyword evidence="3" id="KW-1185">Reference proteome</keyword>